<dbReference type="UniPathway" id="UPA00823">
    <property type="reaction ID" value="UER00787"/>
</dbReference>
<keyword evidence="18" id="KW-1185">Reference proteome</keyword>
<protein>
    <recommendedName>
        <fullName evidence="6">inositol-3-phosphate synthase</fullName>
        <ecNumber evidence="6">5.5.1.4</ecNumber>
    </recommendedName>
</protein>
<comment type="subcellular location">
    <subcellularLocation>
        <location evidence="3">Cytoplasm</location>
    </subcellularLocation>
</comment>
<comment type="similarity">
    <text evidence="5">Belongs to the myo-inositol 1-phosphate synthase family.</text>
</comment>
<evidence type="ECO:0000256" key="12">
    <source>
        <dbReference type="ARBA" id="ARBA00023209"/>
    </source>
</evidence>
<keyword evidence="12" id="KW-0594">Phospholipid biosynthesis</keyword>
<evidence type="ECO:0000256" key="13">
    <source>
        <dbReference type="ARBA" id="ARBA00023235"/>
    </source>
</evidence>
<evidence type="ECO:0000313" key="18">
    <source>
        <dbReference type="Proteomes" id="UP000012174"/>
    </source>
</evidence>
<dbReference type="AlphaFoldDB" id="M7U1C0"/>
<evidence type="ECO:0000256" key="10">
    <source>
        <dbReference type="ARBA" id="ARBA00023027"/>
    </source>
</evidence>
<dbReference type="EMBL" id="KB705390">
    <property type="protein sequence ID" value="EMR72730.1"/>
    <property type="molecule type" value="Genomic_DNA"/>
</dbReference>
<dbReference type="EC" id="5.5.1.4" evidence="6"/>
<name>M7U1C0_EUTLA</name>
<dbReference type="HOGENOM" id="CLU_021486_2_0_1"/>
<dbReference type="KEGG" id="ela:UCREL1_215"/>
<evidence type="ECO:0000256" key="3">
    <source>
        <dbReference type="ARBA" id="ARBA00004496"/>
    </source>
</evidence>
<gene>
    <name evidence="17" type="ORF">UCREL1_215</name>
</gene>
<evidence type="ECO:0000256" key="1">
    <source>
        <dbReference type="ARBA" id="ARBA00000113"/>
    </source>
</evidence>
<dbReference type="OMA" id="VYVPMKE"/>
<evidence type="ECO:0000313" key="17">
    <source>
        <dbReference type="EMBL" id="EMR72730.1"/>
    </source>
</evidence>
<dbReference type="STRING" id="1287681.M7U1C0"/>
<proteinExistence type="inferred from homology"/>
<keyword evidence="8" id="KW-0444">Lipid biosynthesis</keyword>
<keyword evidence="11" id="KW-0443">Lipid metabolism</keyword>
<dbReference type="Pfam" id="PF01658">
    <property type="entry name" value="Inos-1-P_synth"/>
    <property type="match status" value="1"/>
</dbReference>
<keyword evidence="13" id="KW-0413">Isomerase</keyword>
<dbReference type="PANTHER" id="PTHR11510">
    <property type="entry name" value="MYO-INOSITOL-1 PHOSPHATE SYNTHASE"/>
    <property type="match status" value="1"/>
</dbReference>
<dbReference type="Proteomes" id="UP000012174">
    <property type="component" value="Unassembled WGS sequence"/>
</dbReference>
<organism evidence="17 18">
    <name type="scientific">Eutypa lata (strain UCR-EL1)</name>
    <name type="common">Grapevine dieback disease fungus</name>
    <name type="synonym">Eutypa armeniacae</name>
    <dbReference type="NCBI Taxonomy" id="1287681"/>
    <lineage>
        <taxon>Eukaryota</taxon>
        <taxon>Fungi</taxon>
        <taxon>Dikarya</taxon>
        <taxon>Ascomycota</taxon>
        <taxon>Pezizomycotina</taxon>
        <taxon>Sordariomycetes</taxon>
        <taxon>Xylariomycetidae</taxon>
        <taxon>Xylariales</taxon>
        <taxon>Diatrypaceae</taxon>
        <taxon>Eutypa</taxon>
    </lineage>
</organism>
<dbReference type="GO" id="GO:0008654">
    <property type="term" value="P:phospholipid biosynthetic process"/>
    <property type="evidence" value="ECO:0007669"/>
    <property type="project" value="UniProtKB-KW"/>
</dbReference>
<keyword evidence="14" id="KW-1208">Phospholipid metabolism</keyword>
<dbReference type="GO" id="GO:0004512">
    <property type="term" value="F:inositol-3-phosphate synthase activity"/>
    <property type="evidence" value="ECO:0007669"/>
    <property type="project" value="UniProtKB-EC"/>
</dbReference>
<evidence type="ECO:0000256" key="5">
    <source>
        <dbReference type="ARBA" id="ARBA00010813"/>
    </source>
</evidence>
<dbReference type="eggNOG" id="KOG0693">
    <property type="taxonomic scope" value="Eukaryota"/>
</dbReference>
<dbReference type="SUPFAM" id="SSF55347">
    <property type="entry name" value="Glyceraldehyde-3-phosphate dehydrogenase-like, C-terminal domain"/>
    <property type="match status" value="1"/>
</dbReference>
<dbReference type="OrthoDB" id="2887at2759"/>
<evidence type="ECO:0000256" key="8">
    <source>
        <dbReference type="ARBA" id="ARBA00022516"/>
    </source>
</evidence>
<evidence type="ECO:0000256" key="4">
    <source>
        <dbReference type="ARBA" id="ARBA00005117"/>
    </source>
</evidence>
<feature type="region of interest" description="Disordered" evidence="15">
    <location>
        <begin position="1"/>
        <end position="29"/>
    </location>
</feature>
<keyword evidence="7" id="KW-0963">Cytoplasm</keyword>
<dbReference type="InterPro" id="IPR036291">
    <property type="entry name" value="NAD(P)-bd_dom_sf"/>
</dbReference>
<sequence>MAPHAEGAAALGGDDGGGGGSNTRARGDDNVFVVDSPNVTYTDDAILSKYTYRTTRVTRDGATGKYVATPRETEYDFKVERKVPRTGMMLVGWGGNNGTTVTAGLMANRRGLAWETREGRREANYYGSVVMGSTMKLGTDAATARDVNIPFHDVLPMVHPDDLVVGGWDISGMNLADAMDRAAVLEPTLKALVRKEMVPMVPLPSIYYPDFIAANQEDRADNVIPGNKACMAHVEKIRQDIHDFKAANNLDKVIVQWTANTERYADIIAGVNDTADNLLKAIEGGHPEVSPSTVFAVACILSGAPFINGSPQNTFVPGALELAERHGAFVGGDDFKSGQTKMKSALVDFLISAGIKLTSIASYNHLGNNDGRNLSSQRQFRSKEISKSNVVDDMVEANSVLYKEGEHPDHTVVIKYLPAVGDNKRALDEYYAEIFLGGHQTISIFNVCEDSLLASPLIIDLVLVAEMMTRIQWRASGAPEYKGFHSVLSILSYMLKAPLTPPGTPVINALAKQRAALTNIFRACVGLEPESDMTLEHKLF</sequence>
<evidence type="ECO:0000256" key="6">
    <source>
        <dbReference type="ARBA" id="ARBA00012125"/>
    </source>
</evidence>
<evidence type="ECO:0000259" key="16">
    <source>
        <dbReference type="Pfam" id="PF01658"/>
    </source>
</evidence>
<dbReference type="GO" id="GO:0005737">
    <property type="term" value="C:cytoplasm"/>
    <property type="evidence" value="ECO:0007669"/>
    <property type="project" value="UniProtKB-SubCell"/>
</dbReference>
<dbReference type="Pfam" id="PF07994">
    <property type="entry name" value="NAD_binding_5"/>
    <property type="match status" value="1"/>
</dbReference>
<evidence type="ECO:0000256" key="7">
    <source>
        <dbReference type="ARBA" id="ARBA00022490"/>
    </source>
</evidence>
<dbReference type="SUPFAM" id="SSF51735">
    <property type="entry name" value="NAD(P)-binding Rossmann-fold domains"/>
    <property type="match status" value="1"/>
</dbReference>
<keyword evidence="9" id="KW-0398">Inositol biosynthesis</keyword>
<evidence type="ECO:0000256" key="15">
    <source>
        <dbReference type="SAM" id="MobiDB-lite"/>
    </source>
</evidence>
<feature type="domain" description="Myo-inositol-1-phosphate synthase GAPDH-like" evidence="16">
    <location>
        <begin position="338"/>
        <end position="451"/>
    </location>
</feature>
<evidence type="ECO:0000256" key="9">
    <source>
        <dbReference type="ARBA" id="ARBA00022550"/>
    </source>
</evidence>
<reference evidence="18" key="1">
    <citation type="journal article" date="2013" name="Genome Announc.">
        <title>Draft genome sequence of the grapevine dieback fungus Eutypa lata UCR-EL1.</title>
        <authorList>
            <person name="Blanco-Ulate B."/>
            <person name="Rolshausen P.E."/>
            <person name="Cantu D."/>
        </authorList>
    </citation>
    <scope>NUCLEOTIDE SEQUENCE [LARGE SCALE GENOMIC DNA]</scope>
    <source>
        <strain evidence="18">UCR-EL1</strain>
    </source>
</reference>
<dbReference type="FunFam" id="3.40.50.720:FF:000069">
    <property type="entry name" value="Inositol-3-phosphate synthase 1"/>
    <property type="match status" value="1"/>
</dbReference>
<evidence type="ECO:0000256" key="14">
    <source>
        <dbReference type="ARBA" id="ARBA00023264"/>
    </source>
</evidence>
<comment type="catalytic activity">
    <reaction evidence="1">
        <text>D-glucose 6-phosphate = 1D-myo-inositol 3-phosphate</text>
        <dbReference type="Rhea" id="RHEA:10716"/>
        <dbReference type="ChEBI" id="CHEBI:58401"/>
        <dbReference type="ChEBI" id="CHEBI:61548"/>
        <dbReference type="EC" id="5.5.1.4"/>
    </reaction>
</comment>
<accession>M7U1C0</accession>
<dbReference type="PIRSF" id="PIRSF015578">
    <property type="entry name" value="Myoinos-ppht_syn"/>
    <property type="match status" value="1"/>
</dbReference>
<dbReference type="InterPro" id="IPR002587">
    <property type="entry name" value="Myo-inos-1-P_Synthase"/>
</dbReference>
<dbReference type="GO" id="GO:0006021">
    <property type="term" value="P:inositol biosynthetic process"/>
    <property type="evidence" value="ECO:0007669"/>
    <property type="project" value="UniProtKB-UniPathway"/>
</dbReference>
<dbReference type="FunFam" id="3.40.50.720:FF:000204">
    <property type="entry name" value="Inositol-3-phosphate synthase 1-B"/>
    <property type="match status" value="1"/>
</dbReference>
<dbReference type="InterPro" id="IPR013021">
    <property type="entry name" value="Myo-inos-1-P_Synthase_GAPDH"/>
</dbReference>
<comment type="cofactor">
    <cofactor evidence="2">
        <name>NAD(+)</name>
        <dbReference type="ChEBI" id="CHEBI:57540"/>
    </cofactor>
</comment>
<evidence type="ECO:0000256" key="2">
    <source>
        <dbReference type="ARBA" id="ARBA00001911"/>
    </source>
</evidence>
<evidence type="ECO:0000256" key="11">
    <source>
        <dbReference type="ARBA" id="ARBA00023098"/>
    </source>
</evidence>
<dbReference type="Gene3D" id="3.40.50.720">
    <property type="entry name" value="NAD(P)-binding Rossmann-like Domain"/>
    <property type="match status" value="2"/>
</dbReference>
<comment type="pathway">
    <text evidence="4">Polyol metabolism; myo-inositol biosynthesis; myo-inositol from D-glucose 6-phosphate: step 1/2.</text>
</comment>
<keyword evidence="10" id="KW-0520">NAD</keyword>